<dbReference type="RefSeq" id="WP_108857715.1">
    <property type="nucleotide sequence ID" value="NZ_OMOI01000002.1"/>
</dbReference>
<dbReference type="PRINTS" id="PR00598">
    <property type="entry name" value="HTHMARR"/>
</dbReference>
<organism evidence="5 6">
    <name type="scientific">Aliiroseovarius pelagivivens</name>
    <dbReference type="NCBI Taxonomy" id="1639690"/>
    <lineage>
        <taxon>Bacteria</taxon>
        <taxon>Pseudomonadati</taxon>
        <taxon>Pseudomonadota</taxon>
        <taxon>Alphaproteobacteria</taxon>
        <taxon>Rhodobacterales</taxon>
        <taxon>Paracoccaceae</taxon>
        <taxon>Aliiroseovarius</taxon>
    </lineage>
</organism>
<evidence type="ECO:0000259" key="4">
    <source>
        <dbReference type="PROSITE" id="PS50995"/>
    </source>
</evidence>
<keyword evidence="6" id="KW-1185">Reference proteome</keyword>
<dbReference type="Gene3D" id="1.10.10.10">
    <property type="entry name" value="Winged helix-like DNA-binding domain superfamily/Winged helix DNA-binding domain"/>
    <property type="match status" value="1"/>
</dbReference>
<dbReference type="SUPFAM" id="SSF46785">
    <property type="entry name" value="Winged helix' DNA-binding domain"/>
    <property type="match status" value="1"/>
</dbReference>
<evidence type="ECO:0000256" key="1">
    <source>
        <dbReference type="ARBA" id="ARBA00023015"/>
    </source>
</evidence>
<dbReference type="Proteomes" id="UP000244911">
    <property type="component" value="Unassembled WGS sequence"/>
</dbReference>
<dbReference type="PANTHER" id="PTHR33164:SF104">
    <property type="entry name" value="TRANSCRIPTIONAL REGULATORY PROTEIN"/>
    <property type="match status" value="1"/>
</dbReference>
<gene>
    <name evidence="5" type="ORF">ALP8811_02655</name>
</gene>
<dbReference type="AlphaFoldDB" id="A0A2R8AS84"/>
<dbReference type="InterPro" id="IPR036390">
    <property type="entry name" value="WH_DNA-bd_sf"/>
</dbReference>
<dbReference type="GO" id="GO:0003700">
    <property type="term" value="F:DNA-binding transcription factor activity"/>
    <property type="evidence" value="ECO:0007669"/>
    <property type="project" value="InterPro"/>
</dbReference>
<dbReference type="InterPro" id="IPR036388">
    <property type="entry name" value="WH-like_DNA-bd_sf"/>
</dbReference>
<proteinExistence type="predicted"/>
<dbReference type="SMART" id="SM00347">
    <property type="entry name" value="HTH_MARR"/>
    <property type="match status" value="1"/>
</dbReference>
<dbReference type="EMBL" id="OMOI01000002">
    <property type="protein sequence ID" value="SPF78724.1"/>
    <property type="molecule type" value="Genomic_DNA"/>
</dbReference>
<dbReference type="GO" id="GO:0003677">
    <property type="term" value="F:DNA binding"/>
    <property type="evidence" value="ECO:0007669"/>
    <property type="project" value="UniProtKB-KW"/>
</dbReference>
<dbReference type="Pfam" id="PF12802">
    <property type="entry name" value="MarR_2"/>
    <property type="match status" value="1"/>
</dbReference>
<evidence type="ECO:0000313" key="5">
    <source>
        <dbReference type="EMBL" id="SPF78724.1"/>
    </source>
</evidence>
<feature type="domain" description="HTH marR-type" evidence="4">
    <location>
        <begin position="9"/>
        <end position="141"/>
    </location>
</feature>
<dbReference type="PROSITE" id="PS01117">
    <property type="entry name" value="HTH_MARR_1"/>
    <property type="match status" value="1"/>
</dbReference>
<dbReference type="InterPro" id="IPR000835">
    <property type="entry name" value="HTH_MarR-typ"/>
</dbReference>
<dbReference type="OrthoDB" id="72352at2"/>
<name>A0A2R8AS84_9RHOB</name>
<dbReference type="PROSITE" id="PS50995">
    <property type="entry name" value="HTH_MARR_2"/>
    <property type="match status" value="1"/>
</dbReference>
<evidence type="ECO:0000313" key="6">
    <source>
        <dbReference type="Proteomes" id="UP000244911"/>
    </source>
</evidence>
<accession>A0A2R8AS84</accession>
<dbReference type="PANTHER" id="PTHR33164">
    <property type="entry name" value="TRANSCRIPTIONAL REGULATOR, MARR FAMILY"/>
    <property type="match status" value="1"/>
</dbReference>
<reference evidence="6" key="1">
    <citation type="submission" date="2018-03" db="EMBL/GenBank/DDBJ databases">
        <authorList>
            <person name="Rodrigo-Torres L."/>
            <person name="Arahal R. D."/>
            <person name="Lucena T."/>
        </authorList>
    </citation>
    <scope>NUCLEOTIDE SEQUENCE [LARGE SCALE GENOMIC DNA]</scope>
    <source>
        <strain evidence="6">CECT 8811</strain>
    </source>
</reference>
<protein>
    <recommendedName>
        <fullName evidence="4">HTH marR-type domain-containing protein</fullName>
    </recommendedName>
</protein>
<sequence>MDKKPNDQTTAIWVLLNIAHKRVTQTFESELKRARLPSAAWYDILWALEREEEGMRQNELERQSLFDQPNLSRTIKRMVDDGLVTQCPAPSDRRGRVLRITDAGKALRAQMWEVYGGLMLSQIEDKVPAAHLSGLIEGLASMIPEKDEKLQGKLNSARETAEN</sequence>
<keyword evidence="3" id="KW-0804">Transcription</keyword>
<evidence type="ECO:0000256" key="3">
    <source>
        <dbReference type="ARBA" id="ARBA00023163"/>
    </source>
</evidence>
<dbReference type="InterPro" id="IPR039422">
    <property type="entry name" value="MarR/SlyA-like"/>
</dbReference>
<keyword evidence="1" id="KW-0805">Transcription regulation</keyword>
<keyword evidence="2" id="KW-0238">DNA-binding</keyword>
<dbReference type="GO" id="GO:0006950">
    <property type="term" value="P:response to stress"/>
    <property type="evidence" value="ECO:0007669"/>
    <property type="project" value="TreeGrafter"/>
</dbReference>
<dbReference type="InterPro" id="IPR023187">
    <property type="entry name" value="Tscrpt_reg_MarR-type_CS"/>
</dbReference>
<evidence type="ECO:0000256" key="2">
    <source>
        <dbReference type="ARBA" id="ARBA00023125"/>
    </source>
</evidence>